<name>A0ABW2XNS0_9ACTN</name>
<organism evidence="2 3">
    <name type="scientific">Actinomadura fibrosa</name>
    <dbReference type="NCBI Taxonomy" id="111802"/>
    <lineage>
        <taxon>Bacteria</taxon>
        <taxon>Bacillati</taxon>
        <taxon>Actinomycetota</taxon>
        <taxon>Actinomycetes</taxon>
        <taxon>Streptosporangiales</taxon>
        <taxon>Thermomonosporaceae</taxon>
        <taxon>Actinomadura</taxon>
    </lineage>
</organism>
<protein>
    <submittedName>
        <fullName evidence="2">Uncharacterized protein</fullName>
    </submittedName>
</protein>
<dbReference type="EMBL" id="JBHTGP010000012">
    <property type="protein sequence ID" value="MFD0687447.1"/>
    <property type="molecule type" value="Genomic_DNA"/>
</dbReference>
<evidence type="ECO:0000256" key="1">
    <source>
        <dbReference type="SAM" id="MobiDB-lite"/>
    </source>
</evidence>
<evidence type="ECO:0000313" key="2">
    <source>
        <dbReference type="EMBL" id="MFD0687447.1"/>
    </source>
</evidence>
<evidence type="ECO:0000313" key="3">
    <source>
        <dbReference type="Proteomes" id="UP001597063"/>
    </source>
</evidence>
<keyword evidence="3" id="KW-1185">Reference proteome</keyword>
<feature type="compositionally biased region" description="Low complexity" evidence="1">
    <location>
        <begin position="22"/>
        <end position="41"/>
    </location>
</feature>
<dbReference type="Proteomes" id="UP001597063">
    <property type="component" value="Unassembled WGS sequence"/>
</dbReference>
<sequence>MTVSWPMRTAWKASNAVIGASAGLSKSSAARSTSKSTGAGTCSSDVGTSSRAVGLANTSLRALRTRKIDPRLGRQRRQHLVAADLPSRLV</sequence>
<proteinExistence type="predicted"/>
<reference evidence="3" key="1">
    <citation type="journal article" date="2019" name="Int. J. Syst. Evol. Microbiol.">
        <title>The Global Catalogue of Microorganisms (GCM) 10K type strain sequencing project: providing services to taxonomists for standard genome sequencing and annotation.</title>
        <authorList>
            <consortium name="The Broad Institute Genomics Platform"/>
            <consortium name="The Broad Institute Genome Sequencing Center for Infectious Disease"/>
            <person name="Wu L."/>
            <person name="Ma J."/>
        </authorList>
    </citation>
    <scope>NUCLEOTIDE SEQUENCE [LARGE SCALE GENOMIC DNA]</scope>
    <source>
        <strain evidence="3">JCM 9371</strain>
    </source>
</reference>
<accession>A0ABW2XNS0</accession>
<comment type="caution">
    <text evidence="2">The sequence shown here is derived from an EMBL/GenBank/DDBJ whole genome shotgun (WGS) entry which is preliminary data.</text>
</comment>
<feature type="region of interest" description="Disordered" evidence="1">
    <location>
        <begin position="22"/>
        <end position="49"/>
    </location>
</feature>
<dbReference type="RefSeq" id="WP_131758395.1">
    <property type="nucleotide sequence ID" value="NZ_CAACUY010000050.1"/>
</dbReference>
<gene>
    <name evidence="2" type="ORF">ACFQZM_23325</name>
</gene>